<dbReference type="InterPro" id="IPR027558">
    <property type="entry name" value="Pre_pil_HX9DG_C"/>
</dbReference>
<keyword evidence="3" id="KW-1185">Reference proteome</keyword>
<dbReference type="PANTHER" id="PTHR30093:SF2">
    <property type="entry name" value="TYPE II SECRETION SYSTEM PROTEIN H"/>
    <property type="match status" value="1"/>
</dbReference>
<dbReference type="RefSeq" id="WP_013630401.1">
    <property type="nucleotide sequence ID" value="NC_015174.1"/>
</dbReference>
<gene>
    <name evidence="2" type="ordered locus">Plabr_4119</name>
</gene>
<dbReference type="Proteomes" id="UP000006860">
    <property type="component" value="Chromosome"/>
</dbReference>
<organism evidence="2 3">
    <name type="scientific">Rubinisphaera brasiliensis (strain ATCC 49424 / DSM 5305 / JCM 21570 / IAM 15109 / NBRC 103401 / IFAM 1448)</name>
    <name type="common">Planctomyces brasiliensis</name>
    <dbReference type="NCBI Taxonomy" id="756272"/>
    <lineage>
        <taxon>Bacteria</taxon>
        <taxon>Pseudomonadati</taxon>
        <taxon>Planctomycetota</taxon>
        <taxon>Planctomycetia</taxon>
        <taxon>Planctomycetales</taxon>
        <taxon>Planctomycetaceae</taxon>
        <taxon>Rubinisphaera</taxon>
    </lineage>
</organism>
<evidence type="ECO:0000313" key="2">
    <source>
        <dbReference type="EMBL" id="ADY61695.1"/>
    </source>
</evidence>
<accession>F0SHE0</accession>
<dbReference type="InterPro" id="IPR045584">
    <property type="entry name" value="Pilin-like"/>
</dbReference>
<dbReference type="STRING" id="756272.Plabr_4119"/>
<evidence type="ECO:0000259" key="1">
    <source>
        <dbReference type="Pfam" id="PF07596"/>
    </source>
</evidence>
<dbReference type="PANTHER" id="PTHR30093">
    <property type="entry name" value="GENERAL SECRETION PATHWAY PROTEIN G"/>
    <property type="match status" value="1"/>
</dbReference>
<dbReference type="InterPro" id="IPR011453">
    <property type="entry name" value="DUF1559"/>
</dbReference>
<dbReference type="Pfam" id="PF07596">
    <property type="entry name" value="SBP_bac_10"/>
    <property type="match status" value="1"/>
</dbReference>
<dbReference type="KEGG" id="pbs:Plabr_4119"/>
<dbReference type="HOGENOM" id="CLU_041661_0_0_0"/>
<protein>
    <recommendedName>
        <fullName evidence="1">DUF1559 domain-containing protein</fullName>
    </recommendedName>
</protein>
<dbReference type="Gene3D" id="3.30.700.10">
    <property type="entry name" value="Glycoprotein, Type 4 Pilin"/>
    <property type="match status" value="1"/>
</dbReference>
<dbReference type="NCBIfam" id="TIGR04294">
    <property type="entry name" value="pre_pil_HX9DG"/>
    <property type="match status" value="1"/>
</dbReference>
<proteinExistence type="predicted"/>
<dbReference type="eggNOG" id="COG2165">
    <property type="taxonomic scope" value="Bacteria"/>
</dbReference>
<dbReference type="InterPro" id="IPR012902">
    <property type="entry name" value="N_methyl_site"/>
</dbReference>
<reference evidence="3" key="1">
    <citation type="submission" date="2011-02" db="EMBL/GenBank/DDBJ databases">
        <title>The complete genome of Planctomyces brasiliensis DSM 5305.</title>
        <authorList>
            <person name="Lucas S."/>
            <person name="Copeland A."/>
            <person name="Lapidus A."/>
            <person name="Bruce D."/>
            <person name="Goodwin L."/>
            <person name="Pitluck S."/>
            <person name="Kyrpides N."/>
            <person name="Mavromatis K."/>
            <person name="Pagani I."/>
            <person name="Ivanova N."/>
            <person name="Ovchinnikova G."/>
            <person name="Lu M."/>
            <person name="Detter J.C."/>
            <person name="Han C."/>
            <person name="Land M."/>
            <person name="Hauser L."/>
            <person name="Markowitz V."/>
            <person name="Cheng J.-F."/>
            <person name="Hugenholtz P."/>
            <person name="Woyke T."/>
            <person name="Wu D."/>
            <person name="Tindall B."/>
            <person name="Pomrenke H.G."/>
            <person name="Brambilla E."/>
            <person name="Klenk H.-P."/>
            <person name="Eisen J.A."/>
        </authorList>
    </citation>
    <scope>NUCLEOTIDE SEQUENCE [LARGE SCALE GENOMIC DNA]</scope>
    <source>
        <strain evidence="3">ATCC 49424 / DSM 5305 / JCM 21570 / NBRC 103401 / IFAM 1448</strain>
    </source>
</reference>
<sequence length="324" mass="34874">MIFHNSSRKAFTLIELLVVIAIIAILVALLLPAVQQAREAARRSSCKNNLKQLGLALHNYADVHQAFPMNRTGRTYYNWSGLAMIAPFIEEANLYDILDFDEAPYTITIAGTLRADGSANLAGAQSIVDVFLCPSDPGGVISPEGFAPTNYMFNVGSGRVNNGAITTSGGEPDGISYEASSIRFADITDGTSHTIAIGESTIGLGDGKAPFQTPMRQHIRDSSLFPTCNATPSDDVWYGDRGDAWIKGSFPSAAMTFHFTPNWHGGDCLTGNSTQALMGPHSYHRGGAQILLCDGHVRFISENIDVELLRDLATRNGGEVVGEY</sequence>
<evidence type="ECO:0000313" key="3">
    <source>
        <dbReference type="Proteomes" id="UP000006860"/>
    </source>
</evidence>
<feature type="domain" description="DUF1559" evidence="1">
    <location>
        <begin position="35"/>
        <end position="307"/>
    </location>
</feature>
<dbReference type="Pfam" id="PF07963">
    <property type="entry name" value="N_methyl"/>
    <property type="match status" value="1"/>
</dbReference>
<dbReference type="SUPFAM" id="SSF54523">
    <property type="entry name" value="Pili subunits"/>
    <property type="match status" value="1"/>
</dbReference>
<dbReference type="EMBL" id="CP002546">
    <property type="protein sequence ID" value="ADY61695.1"/>
    <property type="molecule type" value="Genomic_DNA"/>
</dbReference>
<name>F0SHE0_RUBBR</name>
<dbReference type="NCBIfam" id="TIGR02532">
    <property type="entry name" value="IV_pilin_GFxxxE"/>
    <property type="match status" value="1"/>
</dbReference>
<dbReference type="AlphaFoldDB" id="F0SHE0"/>